<dbReference type="PANTHER" id="PTHR43214:SF24">
    <property type="entry name" value="TRANSCRIPTIONAL REGULATORY PROTEIN NARL-RELATED"/>
    <property type="match status" value="1"/>
</dbReference>
<keyword evidence="9" id="KW-1185">Reference proteome</keyword>
<dbReference type="RefSeq" id="WP_094764267.1">
    <property type="nucleotide sequence ID" value="NZ_FUKQ01000024.1"/>
</dbReference>
<dbReference type="InterPro" id="IPR011006">
    <property type="entry name" value="CheY-like_superfamily"/>
</dbReference>
<protein>
    <submittedName>
        <fullName evidence="8">DNA-binding response regulator, LuxR family</fullName>
    </submittedName>
</protein>
<evidence type="ECO:0000256" key="5">
    <source>
        <dbReference type="PROSITE-ProRule" id="PRU00169"/>
    </source>
</evidence>
<dbReference type="InterPro" id="IPR001789">
    <property type="entry name" value="Sig_transdc_resp-reg_receiver"/>
</dbReference>
<evidence type="ECO:0000259" key="7">
    <source>
        <dbReference type="PROSITE" id="PS50110"/>
    </source>
</evidence>
<dbReference type="Pfam" id="PF00196">
    <property type="entry name" value="GerE"/>
    <property type="match status" value="1"/>
</dbReference>
<evidence type="ECO:0000313" key="9">
    <source>
        <dbReference type="Proteomes" id="UP000188342"/>
    </source>
</evidence>
<dbReference type="PRINTS" id="PR00038">
    <property type="entry name" value="HTHLUXR"/>
</dbReference>
<dbReference type="SMART" id="SM00448">
    <property type="entry name" value="REC"/>
    <property type="match status" value="1"/>
</dbReference>
<feature type="domain" description="HTH luxR-type" evidence="6">
    <location>
        <begin position="150"/>
        <end position="215"/>
    </location>
</feature>
<dbReference type="PROSITE" id="PS50110">
    <property type="entry name" value="RESPONSE_REGULATORY"/>
    <property type="match status" value="1"/>
</dbReference>
<dbReference type="AlphaFoldDB" id="A0A1R4J8S0"/>
<name>A0A1R4J8S0_9ACTN</name>
<dbReference type="GO" id="GO:0003677">
    <property type="term" value="F:DNA binding"/>
    <property type="evidence" value="ECO:0007669"/>
    <property type="project" value="UniProtKB-KW"/>
</dbReference>
<keyword evidence="3 8" id="KW-0238">DNA-binding</keyword>
<reference evidence="8 9" key="1">
    <citation type="submission" date="2017-02" db="EMBL/GenBank/DDBJ databases">
        <authorList>
            <person name="Peterson S.W."/>
        </authorList>
    </citation>
    <scope>NUCLEOTIDE SEQUENCE [LARGE SCALE GENOMIC DNA]</scope>
    <source>
        <strain evidence="8 9">LSP_Lj1</strain>
    </source>
</reference>
<evidence type="ECO:0000256" key="1">
    <source>
        <dbReference type="ARBA" id="ARBA00022553"/>
    </source>
</evidence>
<dbReference type="SUPFAM" id="SSF46894">
    <property type="entry name" value="C-terminal effector domain of the bipartite response regulators"/>
    <property type="match status" value="1"/>
</dbReference>
<dbReference type="STRING" id="1255658.FM114_05945"/>
<evidence type="ECO:0000256" key="3">
    <source>
        <dbReference type="ARBA" id="ARBA00023125"/>
    </source>
</evidence>
<dbReference type="EMBL" id="FUKQ01000024">
    <property type="protein sequence ID" value="SJN28073.1"/>
    <property type="molecule type" value="Genomic_DNA"/>
</dbReference>
<sequence>MKASHSLLIVDDDVLVRSTYRRFFAAQEEFEVCAEGRDGSEGVDLYDRHQPDVLLMDLQMPVMDGVAATREIIAQHPGACIVIMTSFDPLDQVLAALSAGAAGYLLKDVGGPGLVSGLHQAMAGDMPLSPSVRKDMVAAMVDRHAARPAPKEAAVQLKSRELEVLGLLARGMSNQEIGAAMYVSDSSVKQTLLAIGRKLGVRSRTSILVKALQLGLVDLESVPLDA</sequence>
<dbReference type="InterPro" id="IPR058245">
    <property type="entry name" value="NreC/VraR/RcsB-like_REC"/>
</dbReference>
<dbReference type="PROSITE" id="PS50043">
    <property type="entry name" value="HTH_LUXR_2"/>
    <property type="match status" value="1"/>
</dbReference>
<evidence type="ECO:0000259" key="6">
    <source>
        <dbReference type="PROSITE" id="PS50043"/>
    </source>
</evidence>
<proteinExistence type="predicted"/>
<accession>A0A1R4J8S0</accession>
<dbReference type="InterPro" id="IPR016032">
    <property type="entry name" value="Sig_transdc_resp-reg_C-effctor"/>
</dbReference>
<dbReference type="PANTHER" id="PTHR43214">
    <property type="entry name" value="TWO-COMPONENT RESPONSE REGULATOR"/>
    <property type="match status" value="1"/>
</dbReference>
<gene>
    <name evidence="8" type="ORF">FM114_05945</name>
</gene>
<keyword evidence="4" id="KW-0804">Transcription</keyword>
<dbReference type="GO" id="GO:0006355">
    <property type="term" value="P:regulation of DNA-templated transcription"/>
    <property type="evidence" value="ECO:0007669"/>
    <property type="project" value="InterPro"/>
</dbReference>
<evidence type="ECO:0000256" key="4">
    <source>
        <dbReference type="ARBA" id="ARBA00023163"/>
    </source>
</evidence>
<dbReference type="CDD" id="cd06170">
    <property type="entry name" value="LuxR_C_like"/>
    <property type="match status" value="1"/>
</dbReference>
<dbReference type="SMART" id="SM00421">
    <property type="entry name" value="HTH_LUXR"/>
    <property type="match status" value="1"/>
</dbReference>
<dbReference type="InterPro" id="IPR000792">
    <property type="entry name" value="Tscrpt_reg_LuxR_C"/>
</dbReference>
<dbReference type="Proteomes" id="UP000188342">
    <property type="component" value="Unassembled WGS sequence"/>
</dbReference>
<keyword evidence="1 5" id="KW-0597">Phosphoprotein</keyword>
<dbReference type="OrthoDB" id="9808843at2"/>
<dbReference type="InterPro" id="IPR039420">
    <property type="entry name" value="WalR-like"/>
</dbReference>
<feature type="modified residue" description="4-aspartylphosphate" evidence="5">
    <location>
        <position position="57"/>
    </location>
</feature>
<keyword evidence="2" id="KW-0805">Transcription regulation</keyword>
<organism evidence="8 9">
    <name type="scientific">Luteococcus japonicus LSP_Lj1</name>
    <dbReference type="NCBI Taxonomy" id="1255658"/>
    <lineage>
        <taxon>Bacteria</taxon>
        <taxon>Bacillati</taxon>
        <taxon>Actinomycetota</taxon>
        <taxon>Actinomycetes</taxon>
        <taxon>Propionibacteriales</taxon>
        <taxon>Propionibacteriaceae</taxon>
        <taxon>Luteococcus</taxon>
    </lineage>
</organism>
<feature type="domain" description="Response regulatory" evidence="7">
    <location>
        <begin position="6"/>
        <end position="122"/>
    </location>
</feature>
<dbReference type="CDD" id="cd17535">
    <property type="entry name" value="REC_NarL-like"/>
    <property type="match status" value="1"/>
</dbReference>
<evidence type="ECO:0000256" key="2">
    <source>
        <dbReference type="ARBA" id="ARBA00023015"/>
    </source>
</evidence>
<dbReference type="Gene3D" id="3.40.50.2300">
    <property type="match status" value="1"/>
</dbReference>
<evidence type="ECO:0000313" key="8">
    <source>
        <dbReference type="EMBL" id="SJN28073.1"/>
    </source>
</evidence>
<dbReference type="Pfam" id="PF00072">
    <property type="entry name" value="Response_reg"/>
    <property type="match status" value="1"/>
</dbReference>
<dbReference type="GO" id="GO:0000160">
    <property type="term" value="P:phosphorelay signal transduction system"/>
    <property type="evidence" value="ECO:0007669"/>
    <property type="project" value="InterPro"/>
</dbReference>
<dbReference type="SUPFAM" id="SSF52172">
    <property type="entry name" value="CheY-like"/>
    <property type="match status" value="1"/>
</dbReference>